<comment type="caution">
    <text evidence="11">The sequence shown here is derived from an EMBL/GenBank/DDBJ whole genome shotgun (WGS) entry which is preliminary data.</text>
</comment>
<dbReference type="SUPFAM" id="SSF53633">
    <property type="entry name" value="Carbamate kinase-like"/>
    <property type="match status" value="1"/>
</dbReference>
<evidence type="ECO:0000256" key="3">
    <source>
        <dbReference type="ARBA" id="ARBA00022605"/>
    </source>
</evidence>
<dbReference type="InterPro" id="IPR001048">
    <property type="entry name" value="Asp/Glu/Uridylate_kinase"/>
</dbReference>
<dbReference type="CDD" id="cd04238">
    <property type="entry name" value="AAK_NAGK-like"/>
    <property type="match status" value="1"/>
</dbReference>
<protein>
    <recommendedName>
        <fullName evidence="9">Acetylglutamate kinase</fullName>
        <ecNumber evidence="9">2.7.2.8</ecNumber>
    </recommendedName>
    <alternativeName>
        <fullName evidence="9">N-acetyl-L-glutamate 5-phosphotransferase</fullName>
    </alternativeName>
    <alternativeName>
        <fullName evidence="9">NAG kinase</fullName>
        <shortName evidence="9">NAGK</shortName>
    </alternativeName>
</protein>
<proteinExistence type="inferred from homology"/>
<feature type="site" description="Transition state stabilizer" evidence="9">
    <location>
        <position position="18"/>
    </location>
</feature>
<dbReference type="UniPathway" id="UPA00068">
    <property type="reaction ID" value="UER00107"/>
</dbReference>
<comment type="function">
    <text evidence="9">Catalyzes the ATP-dependent phosphorylation of N-acetyl-L-glutamate.</text>
</comment>
<evidence type="ECO:0000256" key="9">
    <source>
        <dbReference type="HAMAP-Rule" id="MF_00082"/>
    </source>
</evidence>
<dbReference type="Gene3D" id="3.40.1160.10">
    <property type="entry name" value="Acetylglutamate kinase-like"/>
    <property type="match status" value="1"/>
</dbReference>
<feature type="binding site" evidence="9">
    <location>
        <begin position="51"/>
        <end position="52"/>
    </location>
    <ligand>
        <name>substrate</name>
    </ligand>
</feature>
<evidence type="ECO:0000259" key="10">
    <source>
        <dbReference type="Pfam" id="PF00696"/>
    </source>
</evidence>
<dbReference type="InterPro" id="IPR004662">
    <property type="entry name" value="AcgluKinase_fam"/>
</dbReference>
<dbReference type="InterPro" id="IPR001057">
    <property type="entry name" value="Glu/AcGlu_kinase"/>
</dbReference>
<dbReference type="PRINTS" id="PR00474">
    <property type="entry name" value="GLU5KINASE"/>
</dbReference>
<keyword evidence="7 9" id="KW-0067">ATP-binding</keyword>
<dbReference type="GO" id="GO:0005524">
    <property type="term" value="F:ATP binding"/>
    <property type="evidence" value="ECO:0007669"/>
    <property type="project" value="UniProtKB-UniRule"/>
</dbReference>
<comment type="similarity">
    <text evidence="9">Belongs to the acetylglutamate kinase family. ArgB subfamily.</text>
</comment>
<feature type="binding site" evidence="9">
    <location>
        <position position="73"/>
    </location>
    <ligand>
        <name>substrate</name>
    </ligand>
</feature>
<name>A0A396S430_9BACL</name>
<comment type="pathway">
    <text evidence="1 9">Amino-acid biosynthesis; L-arginine biosynthesis; N(2)-acetyl-L-ornithine from L-glutamate: step 2/4.</text>
</comment>
<dbReference type="PANTHER" id="PTHR23342">
    <property type="entry name" value="N-ACETYLGLUTAMATE SYNTHASE"/>
    <property type="match status" value="1"/>
</dbReference>
<feature type="binding site" evidence="9">
    <location>
        <position position="166"/>
    </location>
    <ligand>
        <name>substrate</name>
    </ligand>
</feature>
<evidence type="ECO:0000256" key="1">
    <source>
        <dbReference type="ARBA" id="ARBA00004828"/>
    </source>
</evidence>
<dbReference type="RefSeq" id="WP_118877393.1">
    <property type="nucleotide sequence ID" value="NZ_QWEI01000011.1"/>
</dbReference>
<sequence>MITSKSTLPTVRKKIVIKLGGSTLEGLNKAFFSNFKNLQQEGFDIIITHGGGPAINRELEKQGITSPVLNGIRVTNEDAINIVQSTLIGKVNPALVGELNKAGIMAIGLNGFDGLLLQSEFLEKETYGYVGKVTAVNTQLLNRLCKQQIVPVIACIGATIDGQALNINGDTVASEVALAVEAESLLLVTDVSGIRIEGEYQDKATPALIDQWIEEGHIYGGMIPKVQGAVQVLDAGVPSVQIVDDRLTGTMIVPSSEKNVAVRS</sequence>
<keyword evidence="6 9" id="KW-0418">Kinase</keyword>
<keyword evidence="3 9" id="KW-0028">Amino-acid biosynthesis</keyword>
<feature type="domain" description="Aspartate/glutamate/uridylate kinase" evidence="10">
    <location>
        <begin position="13"/>
        <end position="244"/>
    </location>
</feature>
<dbReference type="EC" id="2.7.2.8" evidence="9"/>
<dbReference type="GO" id="GO:0005737">
    <property type="term" value="C:cytoplasm"/>
    <property type="evidence" value="ECO:0007669"/>
    <property type="project" value="UniProtKB-SubCell"/>
</dbReference>
<dbReference type="Proteomes" id="UP000265692">
    <property type="component" value="Unassembled WGS sequence"/>
</dbReference>
<evidence type="ECO:0000256" key="2">
    <source>
        <dbReference type="ARBA" id="ARBA00022571"/>
    </source>
</evidence>
<dbReference type="GO" id="GO:0042450">
    <property type="term" value="P:L-arginine biosynthetic process via ornithine"/>
    <property type="evidence" value="ECO:0007669"/>
    <property type="project" value="UniProtKB-UniRule"/>
</dbReference>
<evidence type="ECO:0000256" key="4">
    <source>
        <dbReference type="ARBA" id="ARBA00022679"/>
    </source>
</evidence>
<dbReference type="Pfam" id="PF00696">
    <property type="entry name" value="AA_kinase"/>
    <property type="match status" value="1"/>
</dbReference>
<keyword evidence="5 9" id="KW-0547">Nucleotide-binding</keyword>
<feature type="site" description="Transition state stabilizer" evidence="9">
    <location>
        <position position="225"/>
    </location>
</feature>
<dbReference type="PIRSF" id="PIRSF000728">
    <property type="entry name" value="NAGK"/>
    <property type="match status" value="1"/>
</dbReference>
<evidence type="ECO:0000256" key="8">
    <source>
        <dbReference type="ARBA" id="ARBA00048141"/>
    </source>
</evidence>
<dbReference type="GO" id="GO:0003991">
    <property type="term" value="F:acetylglutamate kinase activity"/>
    <property type="evidence" value="ECO:0007669"/>
    <property type="project" value="UniProtKB-UniRule"/>
</dbReference>
<evidence type="ECO:0000256" key="5">
    <source>
        <dbReference type="ARBA" id="ARBA00022741"/>
    </source>
</evidence>
<keyword evidence="12" id="KW-1185">Reference proteome</keyword>
<dbReference type="OrthoDB" id="9803155at2"/>
<dbReference type="EMBL" id="QWEI01000011">
    <property type="protein sequence ID" value="RHW33226.1"/>
    <property type="molecule type" value="Genomic_DNA"/>
</dbReference>
<reference evidence="11 12" key="1">
    <citation type="submission" date="2018-08" db="EMBL/GenBank/DDBJ databases">
        <title>Lysinibacillus sp. YLB-03 draft genome sequence.</title>
        <authorList>
            <person name="Yu L."/>
        </authorList>
    </citation>
    <scope>NUCLEOTIDE SEQUENCE [LARGE SCALE GENOMIC DNA]</scope>
    <source>
        <strain evidence="11 12">YLB-03</strain>
    </source>
</reference>
<evidence type="ECO:0000256" key="7">
    <source>
        <dbReference type="ARBA" id="ARBA00022840"/>
    </source>
</evidence>
<dbReference type="NCBIfam" id="TIGR00761">
    <property type="entry name" value="argB"/>
    <property type="match status" value="1"/>
</dbReference>
<comment type="catalytic activity">
    <reaction evidence="8 9">
        <text>N-acetyl-L-glutamate + ATP = N-acetyl-L-glutamyl 5-phosphate + ADP</text>
        <dbReference type="Rhea" id="RHEA:14629"/>
        <dbReference type="ChEBI" id="CHEBI:30616"/>
        <dbReference type="ChEBI" id="CHEBI:44337"/>
        <dbReference type="ChEBI" id="CHEBI:57936"/>
        <dbReference type="ChEBI" id="CHEBI:456216"/>
        <dbReference type="EC" id="2.7.2.8"/>
    </reaction>
</comment>
<organism evidence="11 12">
    <name type="scientific">Ureibacillus yapensis</name>
    <dbReference type="NCBI Taxonomy" id="2304605"/>
    <lineage>
        <taxon>Bacteria</taxon>
        <taxon>Bacillati</taxon>
        <taxon>Bacillota</taxon>
        <taxon>Bacilli</taxon>
        <taxon>Bacillales</taxon>
        <taxon>Caryophanaceae</taxon>
        <taxon>Ureibacillus</taxon>
    </lineage>
</organism>
<keyword evidence="2 9" id="KW-0055">Arginine biosynthesis</keyword>
<accession>A0A396S430</accession>
<evidence type="ECO:0000313" key="11">
    <source>
        <dbReference type="EMBL" id="RHW33226.1"/>
    </source>
</evidence>
<keyword evidence="9" id="KW-0963">Cytoplasm</keyword>
<dbReference type="AlphaFoldDB" id="A0A396S430"/>
<dbReference type="PANTHER" id="PTHR23342:SF0">
    <property type="entry name" value="N-ACETYLGLUTAMATE SYNTHASE, MITOCHONDRIAL"/>
    <property type="match status" value="1"/>
</dbReference>
<keyword evidence="4 9" id="KW-0808">Transferase</keyword>
<dbReference type="InterPro" id="IPR036393">
    <property type="entry name" value="AceGlu_kinase-like_sf"/>
</dbReference>
<evidence type="ECO:0000256" key="6">
    <source>
        <dbReference type="ARBA" id="ARBA00022777"/>
    </source>
</evidence>
<dbReference type="HAMAP" id="MF_00082">
    <property type="entry name" value="ArgB"/>
    <property type="match status" value="1"/>
</dbReference>
<comment type="subcellular location">
    <subcellularLocation>
        <location evidence="9">Cytoplasm</location>
    </subcellularLocation>
</comment>
<evidence type="ECO:0000313" key="12">
    <source>
        <dbReference type="Proteomes" id="UP000265692"/>
    </source>
</evidence>
<gene>
    <name evidence="9 11" type="primary">argB</name>
    <name evidence="11" type="ORF">D1B33_15905</name>
</gene>
<dbReference type="InterPro" id="IPR037528">
    <property type="entry name" value="ArgB"/>
</dbReference>